<dbReference type="InterPro" id="IPR000182">
    <property type="entry name" value="GNAT_dom"/>
</dbReference>
<keyword evidence="3" id="KW-1185">Reference proteome</keyword>
<dbReference type="STRING" id="1227739.Hsw_1401"/>
<dbReference type="RefSeq" id="WP_197031971.1">
    <property type="nucleotide sequence ID" value="NZ_CP007145.1"/>
</dbReference>
<dbReference type="AlphaFoldDB" id="W8F351"/>
<accession>W8F351</accession>
<dbReference type="Gene3D" id="3.40.630.30">
    <property type="match status" value="1"/>
</dbReference>
<feature type="domain" description="N-acetyltransferase" evidence="1">
    <location>
        <begin position="8"/>
        <end position="176"/>
    </location>
</feature>
<name>W8F351_9BACT</name>
<dbReference type="PATRIC" id="fig|1227739.3.peg.1634"/>
<dbReference type="HOGENOM" id="CLU_013985_3_2_10"/>
<proteinExistence type="predicted"/>
<sequence length="185" mass="21375">MPVVARMIRLDYFTPADFSQLIAWIDSPHLLMNWSGPMFNFPLTPDKLEWYLQDTNQLGESDVFIFKAVDTTTETVVGHISLGSLSQKNSAARISRVFIAPEQRGRGLARRMLTEALRFGFEQLKLHRIDLGVYDFNEAAIRAYTRAGMQQEGCSRDILRYEGEYWSLIEMSMLDHEWRTLHPQG</sequence>
<protein>
    <recommendedName>
        <fullName evidence="1">N-acetyltransferase domain-containing protein</fullName>
    </recommendedName>
</protein>
<gene>
    <name evidence="2" type="ORF">Hsw_1401</name>
</gene>
<dbReference type="SUPFAM" id="SSF55729">
    <property type="entry name" value="Acyl-CoA N-acyltransferases (Nat)"/>
    <property type="match status" value="1"/>
</dbReference>
<evidence type="ECO:0000313" key="2">
    <source>
        <dbReference type="EMBL" id="AHJ96996.1"/>
    </source>
</evidence>
<dbReference type="eggNOG" id="COG1670">
    <property type="taxonomic scope" value="Bacteria"/>
</dbReference>
<reference evidence="2 3" key="1">
    <citation type="submission" date="2014-01" db="EMBL/GenBank/DDBJ databases">
        <title>Complete genome sequence of ionizing-radiation resistance bacterium Hymenobacter swuensis DY53.</title>
        <authorList>
            <person name="Jung J.-H."/>
            <person name="Jeong S.-W."/>
            <person name="Joe M.-H."/>
            <person name="Cho y.-j."/>
            <person name="Kim M.-K."/>
            <person name="Lim S.-Y."/>
        </authorList>
    </citation>
    <scope>NUCLEOTIDE SEQUENCE [LARGE SCALE GENOMIC DNA]</scope>
    <source>
        <strain evidence="2 3">DY53</strain>
    </source>
</reference>
<dbReference type="KEGG" id="hsw:Hsw_1401"/>
<dbReference type="CDD" id="cd04301">
    <property type="entry name" value="NAT_SF"/>
    <property type="match status" value="1"/>
</dbReference>
<dbReference type="Proteomes" id="UP000019423">
    <property type="component" value="Chromosome"/>
</dbReference>
<dbReference type="InterPro" id="IPR016181">
    <property type="entry name" value="Acyl_CoA_acyltransferase"/>
</dbReference>
<organism evidence="2 3">
    <name type="scientific">Hymenobacter swuensis DY53</name>
    <dbReference type="NCBI Taxonomy" id="1227739"/>
    <lineage>
        <taxon>Bacteria</taxon>
        <taxon>Pseudomonadati</taxon>
        <taxon>Bacteroidota</taxon>
        <taxon>Cytophagia</taxon>
        <taxon>Cytophagales</taxon>
        <taxon>Hymenobacteraceae</taxon>
        <taxon>Hymenobacter</taxon>
    </lineage>
</organism>
<dbReference type="PANTHER" id="PTHR43415:SF5">
    <property type="entry name" value="ACETYLTRANSFERASE"/>
    <property type="match status" value="1"/>
</dbReference>
<dbReference type="Pfam" id="PF00583">
    <property type="entry name" value="Acetyltransf_1"/>
    <property type="match status" value="1"/>
</dbReference>
<dbReference type="PANTHER" id="PTHR43415">
    <property type="entry name" value="SPERMIDINE N(1)-ACETYLTRANSFERASE"/>
    <property type="match status" value="1"/>
</dbReference>
<dbReference type="GO" id="GO:0016747">
    <property type="term" value="F:acyltransferase activity, transferring groups other than amino-acyl groups"/>
    <property type="evidence" value="ECO:0007669"/>
    <property type="project" value="InterPro"/>
</dbReference>
<evidence type="ECO:0000259" key="1">
    <source>
        <dbReference type="PROSITE" id="PS51186"/>
    </source>
</evidence>
<evidence type="ECO:0000313" key="3">
    <source>
        <dbReference type="Proteomes" id="UP000019423"/>
    </source>
</evidence>
<dbReference type="PROSITE" id="PS51186">
    <property type="entry name" value="GNAT"/>
    <property type="match status" value="1"/>
</dbReference>
<dbReference type="EMBL" id="CP007145">
    <property type="protein sequence ID" value="AHJ96996.1"/>
    <property type="molecule type" value="Genomic_DNA"/>
</dbReference>